<dbReference type="Gene3D" id="3.40.50.620">
    <property type="entry name" value="HUPs"/>
    <property type="match status" value="1"/>
</dbReference>
<dbReference type="GO" id="GO:0005829">
    <property type="term" value="C:cytosol"/>
    <property type="evidence" value="ECO:0007669"/>
    <property type="project" value="TreeGrafter"/>
</dbReference>
<dbReference type="InterPro" id="IPR032678">
    <property type="entry name" value="tRNA-synt_1_cat_dom"/>
</dbReference>
<gene>
    <name evidence="5" type="ORF">UFOPK2852_00812</name>
</gene>
<reference evidence="5" key="1">
    <citation type="submission" date="2020-05" db="EMBL/GenBank/DDBJ databases">
        <authorList>
            <person name="Chiriac C."/>
            <person name="Salcher M."/>
            <person name="Ghai R."/>
            <person name="Kavagutti S V."/>
        </authorList>
    </citation>
    <scope>NUCLEOTIDE SEQUENCE</scope>
</reference>
<evidence type="ECO:0000313" key="5">
    <source>
        <dbReference type="EMBL" id="CAB4761550.1"/>
    </source>
</evidence>
<dbReference type="PANTHER" id="PTHR10890:SF3">
    <property type="entry name" value="CYSTEINE--TRNA LIGASE, CYTOPLASMIC"/>
    <property type="match status" value="1"/>
</dbReference>
<sequence length="413" mass="44597">MKTWPDLAVPPVDLAFPPLILNATSGARELESSSNNFKMYVCGITPYDATHLGHAATYLTFDLVNRYLRASGKNVSFVENITDIDDPLFERAARDNQSWQELGNSQVALFTGDMTALRILPPTAYVSVTEAMSSIILAIELLAEKGFTYECAGNTYFRTTNFLTTLPIAIDDALRVFAERGGDPQTAGKEHPLDPILWVAKKAGEPSWISKLGEGRPGWHVECTVIALENLLGIGYLEETKVGEIAIDLQGGGSDLIFPHHFMTAAIGKALTGIDFAASYVHAGMVGLDGEKMSKSKGNLVLVSNLIASGIDPMVIRFALMDSHYSKERMWSAGLIPIAQARVERIRSALSRSEVAPTDKLFRDIASALGNDLNTPSALALIDTWVEETEAGSIGGSAGEMSRFLDATLGLAL</sequence>
<dbReference type="PRINTS" id="PR00983">
    <property type="entry name" value="TRNASYNTHCYS"/>
</dbReference>
<accession>A0A6J6UP39</accession>
<name>A0A6J6UP39_9ZZZZ</name>
<evidence type="ECO:0000256" key="3">
    <source>
        <dbReference type="ARBA" id="ARBA00022840"/>
    </source>
</evidence>
<feature type="domain" description="tRNA synthetases class I catalytic" evidence="4">
    <location>
        <begin position="33"/>
        <end position="331"/>
    </location>
</feature>
<keyword evidence="2" id="KW-0547">Nucleotide-binding</keyword>
<proteinExistence type="predicted"/>
<dbReference type="SUPFAM" id="SSF52374">
    <property type="entry name" value="Nucleotidylyl transferase"/>
    <property type="match status" value="1"/>
</dbReference>
<dbReference type="Gene3D" id="1.20.120.640">
    <property type="entry name" value="Anticodon-binding domain of a subclass of class I aminoacyl-tRNA synthetases"/>
    <property type="match status" value="1"/>
</dbReference>
<dbReference type="AlphaFoldDB" id="A0A6J6UP39"/>
<dbReference type="GO" id="GO:0006423">
    <property type="term" value="P:cysteinyl-tRNA aminoacylation"/>
    <property type="evidence" value="ECO:0007669"/>
    <property type="project" value="TreeGrafter"/>
</dbReference>
<dbReference type="GO" id="GO:0005524">
    <property type="term" value="F:ATP binding"/>
    <property type="evidence" value="ECO:0007669"/>
    <property type="project" value="UniProtKB-KW"/>
</dbReference>
<evidence type="ECO:0000256" key="1">
    <source>
        <dbReference type="ARBA" id="ARBA00022598"/>
    </source>
</evidence>
<dbReference type="InterPro" id="IPR014729">
    <property type="entry name" value="Rossmann-like_a/b/a_fold"/>
</dbReference>
<evidence type="ECO:0000256" key="2">
    <source>
        <dbReference type="ARBA" id="ARBA00022741"/>
    </source>
</evidence>
<organism evidence="5">
    <name type="scientific">freshwater metagenome</name>
    <dbReference type="NCBI Taxonomy" id="449393"/>
    <lineage>
        <taxon>unclassified sequences</taxon>
        <taxon>metagenomes</taxon>
        <taxon>ecological metagenomes</taxon>
    </lineage>
</organism>
<dbReference type="Pfam" id="PF01406">
    <property type="entry name" value="tRNA-synt_1e"/>
    <property type="match status" value="1"/>
</dbReference>
<protein>
    <submittedName>
        <fullName evidence="5">Unannotated protein</fullName>
    </submittedName>
</protein>
<dbReference type="EMBL" id="CAEZZJ010000100">
    <property type="protein sequence ID" value="CAB4761550.1"/>
    <property type="molecule type" value="Genomic_DNA"/>
</dbReference>
<dbReference type="InterPro" id="IPR024909">
    <property type="entry name" value="Cys-tRNA/MSH_ligase"/>
</dbReference>
<dbReference type="PANTHER" id="PTHR10890">
    <property type="entry name" value="CYSTEINYL-TRNA SYNTHETASE"/>
    <property type="match status" value="1"/>
</dbReference>
<keyword evidence="3" id="KW-0067">ATP-binding</keyword>
<evidence type="ECO:0000259" key="4">
    <source>
        <dbReference type="Pfam" id="PF01406"/>
    </source>
</evidence>
<keyword evidence="1" id="KW-0436">Ligase</keyword>
<dbReference type="GO" id="GO:0004817">
    <property type="term" value="F:cysteine-tRNA ligase activity"/>
    <property type="evidence" value="ECO:0007669"/>
    <property type="project" value="TreeGrafter"/>
</dbReference>